<dbReference type="InterPro" id="IPR000090">
    <property type="entry name" value="Flg_Motor_Flig"/>
</dbReference>
<sequence>MDYRTVAKALLHEHPQIVAVALSRLPSEQAGEILKLLPSFVQADLLQRISQTEELPQEIVEEIDAMLAGIIRNHG</sequence>
<keyword evidence="3" id="KW-1185">Reference proteome</keyword>
<evidence type="ECO:0000259" key="1">
    <source>
        <dbReference type="Pfam" id="PF14841"/>
    </source>
</evidence>
<reference evidence="2 3" key="1">
    <citation type="submission" date="2022-03" db="EMBL/GenBank/DDBJ databases">
        <authorList>
            <person name="Koch H."/>
        </authorList>
    </citation>
    <scope>NUCLEOTIDE SEQUENCE [LARGE SCALE GENOMIC DNA]</scope>
    <source>
        <strain evidence="2 3">G1</strain>
    </source>
</reference>
<protein>
    <submittedName>
        <fullName evidence="2">Flagellar motor switch protein FliG</fullName>
    </submittedName>
</protein>
<gene>
    <name evidence="2" type="ORF">GEAMG1_2785</name>
</gene>
<feature type="domain" description="Flagellar motor switch protein FliG middle" evidence="1">
    <location>
        <begin position="4"/>
        <end position="69"/>
    </location>
</feature>
<keyword evidence="2" id="KW-0282">Flagellum</keyword>
<dbReference type="Gene3D" id="1.10.220.30">
    <property type="match status" value="1"/>
</dbReference>
<dbReference type="Proteomes" id="UP001295463">
    <property type="component" value="Chromosome"/>
</dbReference>
<dbReference type="PANTHER" id="PTHR30534">
    <property type="entry name" value="FLAGELLAR MOTOR SWITCH PROTEIN FLIG"/>
    <property type="match status" value="1"/>
</dbReference>
<evidence type="ECO:0000313" key="3">
    <source>
        <dbReference type="Proteomes" id="UP001295463"/>
    </source>
</evidence>
<dbReference type="RefSeq" id="WP_305733361.1">
    <property type="nucleotide sequence ID" value="NZ_OW150024.1"/>
</dbReference>
<organism evidence="2 3">
    <name type="scientific">Trichlorobacter ammonificans</name>
    <dbReference type="NCBI Taxonomy" id="2916410"/>
    <lineage>
        <taxon>Bacteria</taxon>
        <taxon>Pseudomonadati</taxon>
        <taxon>Thermodesulfobacteriota</taxon>
        <taxon>Desulfuromonadia</taxon>
        <taxon>Geobacterales</taxon>
        <taxon>Geobacteraceae</taxon>
        <taxon>Trichlorobacter</taxon>
    </lineage>
</organism>
<dbReference type="InterPro" id="IPR011002">
    <property type="entry name" value="FliG_a-hlx"/>
</dbReference>
<dbReference type="EMBL" id="OW150024">
    <property type="protein sequence ID" value="CAH2032621.1"/>
    <property type="molecule type" value="Genomic_DNA"/>
</dbReference>
<keyword evidence="2" id="KW-0969">Cilium</keyword>
<keyword evidence="2" id="KW-0966">Cell projection</keyword>
<dbReference type="SUPFAM" id="SSF48029">
    <property type="entry name" value="FliG"/>
    <property type="match status" value="1"/>
</dbReference>
<accession>A0ABM9DBL6</accession>
<dbReference type="Pfam" id="PF14841">
    <property type="entry name" value="FliG_M"/>
    <property type="match status" value="1"/>
</dbReference>
<proteinExistence type="predicted"/>
<evidence type="ECO:0000313" key="2">
    <source>
        <dbReference type="EMBL" id="CAH2032621.1"/>
    </source>
</evidence>
<name>A0ABM9DBL6_9BACT</name>
<dbReference type="PANTHER" id="PTHR30534:SF0">
    <property type="entry name" value="FLAGELLAR MOTOR SWITCH PROTEIN FLIG"/>
    <property type="match status" value="1"/>
</dbReference>
<dbReference type="InterPro" id="IPR032779">
    <property type="entry name" value="FliG_M"/>
</dbReference>